<proteinExistence type="predicted"/>
<dbReference type="KEGG" id="clf:GJQ69_00600"/>
<organism evidence="2 4">
    <name type="scientific">Caproicibacterium lactatifermentans</name>
    <dbReference type="NCBI Taxonomy" id="2666138"/>
    <lineage>
        <taxon>Bacteria</taxon>
        <taxon>Bacillati</taxon>
        <taxon>Bacillota</taxon>
        <taxon>Clostridia</taxon>
        <taxon>Eubacteriales</taxon>
        <taxon>Oscillospiraceae</taxon>
        <taxon>Caproicibacterium</taxon>
    </lineage>
</organism>
<protein>
    <submittedName>
        <fullName evidence="2">Uncharacterized protein</fullName>
    </submittedName>
</protein>
<name>A0A859DNT7_9FIRM</name>
<accession>A0A859DNT7</accession>
<gene>
    <name evidence="2" type="ORF">GJQ69_00600</name>
    <name evidence="3" type="ORF">GKP14_04170</name>
</gene>
<reference evidence="3" key="3">
    <citation type="journal article" date="2022" name="Int. J. Syst. Evol. Microbiol.">
        <title>Caproicibacterium lactatifermentans sp. nov., isolated from pit clay used for the production of Chinese strong aroma-type liquor.</title>
        <authorList>
            <person name="Wang H."/>
            <person name="Gu Y."/>
            <person name="Zhao D."/>
            <person name="Qiao Z."/>
            <person name="Zheng J."/>
            <person name="Gao J."/>
            <person name="Ren C."/>
            <person name="Xu Y."/>
        </authorList>
    </citation>
    <scope>NUCLEOTIDE SEQUENCE</scope>
    <source>
        <strain evidence="3">JNU-WLY1368</strain>
    </source>
</reference>
<dbReference type="Proteomes" id="UP000501316">
    <property type="component" value="Chromosome"/>
</dbReference>
<dbReference type="EMBL" id="CP046161">
    <property type="protein sequence ID" value="QKO30279.1"/>
    <property type="molecule type" value="Genomic_DNA"/>
</dbReference>
<dbReference type="EMBL" id="CP046051">
    <property type="protein sequence ID" value="QKN23115.1"/>
    <property type="molecule type" value="Genomic_DNA"/>
</dbReference>
<reference evidence="3" key="2">
    <citation type="journal article" date="2021" name="Appl. Environ. Microbiol.">
        <title>Adaptability of a Caproate-Producing Bacterium Contributes to Its Dominance in an Anaerobic Fermentation System.</title>
        <authorList>
            <person name="Wang H."/>
            <person name="Gu Y."/>
            <person name="Zhou W."/>
            <person name="Zhao D."/>
            <person name="Qiao Z."/>
            <person name="Zheng J."/>
            <person name="Gao J."/>
            <person name="Chen X."/>
            <person name="Ren C."/>
            <person name="Xu Y."/>
        </authorList>
    </citation>
    <scope>NUCLEOTIDE SEQUENCE</scope>
    <source>
        <strain evidence="3">JNU-WLY1368</strain>
    </source>
</reference>
<feature type="region of interest" description="Disordered" evidence="1">
    <location>
        <begin position="137"/>
        <end position="156"/>
    </location>
</feature>
<dbReference type="AlphaFoldDB" id="A0A859DNT7"/>
<evidence type="ECO:0000313" key="4">
    <source>
        <dbReference type="Proteomes" id="UP000501316"/>
    </source>
</evidence>
<evidence type="ECO:0000313" key="3">
    <source>
        <dbReference type="EMBL" id="QKO30279.1"/>
    </source>
</evidence>
<reference evidence="4 5" key="1">
    <citation type="submission" date="2019-11" db="EMBL/GenBank/DDBJ databases">
        <authorList>
            <person name="Ren C."/>
            <person name="Wang H."/>
            <person name="Xu Y."/>
        </authorList>
    </citation>
    <scope>NUCLEOTIDE SEQUENCE [LARGE SCALE GENOMIC DNA]</scope>
    <source>
        <strain evidence="5">JNU-WLY1368</strain>
        <strain evidence="2 4">LBM 19010</strain>
    </source>
</reference>
<evidence type="ECO:0000256" key="1">
    <source>
        <dbReference type="SAM" id="MobiDB-lite"/>
    </source>
</evidence>
<evidence type="ECO:0000313" key="5">
    <source>
        <dbReference type="Proteomes" id="UP000509623"/>
    </source>
</evidence>
<dbReference type="Proteomes" id="UP000509623">
    <property type="component" value="Chromosome"/>
</dbReference>
<sequence length="156" mass="17425">MERFSAFICGEPLFYPFLKSSIKNSPKTANSICVWPEGCRDNLQNQKERSKHMDTQKEALRVCRKLARGKVNDAVRLLFFPPEASDLQNLDLSCVEEIKRSDKGSVEIKFADRLKAAQMMAELGGGENMQPLYSALNQSAQAVREEGGPSGRDALQ</sequence>
<evidence type="ECO:0000313" key="2">
    <source>
        <dbReference type="EMBL" id="QKN23115.1"/>
    </source>
</evidence>
<keyword evidence="5" id="KW-1185">Reference proteome</keyword>